<dbReference type="EMBL" id="SWLG01000005">
    <property type="protein sequence ID" value="TLS37755.1"/>
    <property type="molecule type" value="Genomic_DNA"/>
</dbReference>
<reference evidence="1 2" key="1">
    <citation type="submission" date="2019-04" db="EMBL/GenBank/DDBJ databases">
        <title>Bacillus caeni sp. nov., a bacterium isolated from mangrove sediment.</title>
        <authorList>
            <person name="Huang H."/>
            <person name="Mo K."/>
            <person name="Hu Y."/>
        </authorList>
    </citation>
    <scope>NUCLEOTIDE SEQUENCE [LARGE SCALE GENOMIC DNA]</scope>
    <source>
        <strain evidence="1 2">HB172195</strain>
    </source>
</reference>
<proteinExistence type="predicted"/>
<evidence type="ECO:0000313" key="2">
    <source>
        <dbReference type="Proteomes" id="UP000308230"/>
    </source>
</evidence>
<dbReference type="RefSeq" id="WP_138125141.1">
    <property type="nucleotide sequence ID" value="NZ_SWLG01000005.1"/>
</dbReference>
<organism evidence="1 2">
    <name type="scientific">Exobacillus caeni</name>
    <dbReference type="NCBI Taxonomy" id="2574798"/>
    <lineage>
        <taxon>Bacteria</taxon>
        <taxon>Bacillati</taxon>
        <taxon>Bacillota</taxon>
        <taxon>Bacilli</taxon>
        <taxon>Bacillales</taxon>
        <taxon>Guptibacillaceae</taxon>
        <taxon>Exobacillus</taxon>
    </lineage>
</organism>
<name>A0A5R9FDN0_9BACL</name>
<dbReference type="OrthoDB" id="2347707at2"/>
<protein>
    <submittedName>
        <fullName evidence="1">Uncharacterized protein</fullName>
    </submittedName>
</protein>
<dbReference type="Proteomes" id="UP000308230">
    <property type="component" value="Unassembled WGS sequence"/>
</dbReference>
<comment type="caution">
    <text evidence="1">The sequence shown here is derived from an EMBL/GenBank/DDBJ whole genome shotgun (WGS) entry which is preliminary data.</text>
</comment>
<sequence length="102" mass="11921">MDNKNHLINEYKTHSEWLIDQVKEKNARIEELKENYMYKECLIYSKGDWIEAEFIGVFQYSNVTDPSPMRCGHSGGVIAYPMAVVKVNERLVEIGLSNFKFK</sequence>
<keyword evidence="2" id="KW-1185">Reference proteome</keyword>
<accession>A0A5R9FDN0</accession>
<gene>
    <name evidence="1" type="ORF">FCL54_08005</name>
</gene>
<dbReference type="AlphaFoldDB" id="A0A5R9FDN0"/>
<evidence type="ECO:0000313" key="1">
    <source>
        <dbReference type="EMBL" id="TLS37755.1"/>
    </source>
</evidence>